<accession>A0A8S0Z8J6</accession>
<organism evidence="2 3">
    <name type="scientific">Arctia plantaginis</name>
    <name type="common">Wood tiger moth</name>
    <name type="synonym">Phalaena plantaginis</name>
    <dbReference type="NCBI Taxonomy" id="874455"/>
    <lineage>
        <taxon>Eukaryota</taxon>
        <taxon>Metazoa</taxon>
        <taxon>Ecdysozoa</taxon>
        <taxon>Arthropoda</taxon>
        <taxon>Hexapoda</taxon>
        <taxon>Insecta</taxon>
        <taxon>Pterygota</taxon>
        <taxon>Neoptera</taxon>
        <taxon>Endopterygota</taxon>
        <taxon>Lepidoptera</taxon>
        <taxon>Glossata</taxon>
        <taxon>Ditrysia</taxon>
        <taxon>Noctuoidea</taxon>
        <taxon>Erebidae</taxon>
        <taxon>Arctiinae</taxon>
        <taxon>Arctia</taxon>
    </lineage>
</organism>
<evidence type="ECO:0000256" key="1">
    <source>
        <dbReference type="SAM" id="Phobius"/>
    </source>
</evidence>
<feature type="transmembrane region" description="Helical" evidence="1">
    <location>
        <begin position="67"/>
        <end position="89"/>
    </location>
</feature>
<proteinExistence type="predicted"/>
<name>A0A8S0Z8J6_ARCPL</name>
<feature type="transmembrane region" description="Helical" evidence="1">
    <location>
        <begin position="234"/>
        <end position="254"/>
    </location>
</feature>
<keyword evidence="1" id="KW-0812">Transmembrane</keyword>
<dbReference type="Proteomes" id="UP000494256">
    <property type="component" value="Unassembled WGS sequence"/>
</dbReference>
<evidence type="ECO:0000313" key="2">
    <source>
        <dbReference type="EMBL" id="CAB3228309.1"/>
    </source>
</evidence>
<sequence>MVSTLVIDTVLHAIFIIGAHKRHVSFLKVYYFCALTLLVLTILLGIVNIDLMIKNMVNHGAEHLGNLFVMKTTAMFINLLIQAHIILLVRSEIDNLKVMGSAESEVTLQCESLLIRKEKSIDQETNMVVTLALLFFFPIHLKQLVETYYYTLGQDDAVIKHIIVASLVLVALIVDSVFQFYFMVGVFKKEIMYLKFYETYSSILLLTLALADFITCIVFTASEFSEDGEDAYSFAIFFAILITLFIQFYVCVLVSHNIKELESTPVVVSVFARLENSEAEDEYTMRIEI</sequence>
<protein>
    <submittedName>
        <fullName evidence="2">Uncharacterized protein</fullName>
    </submittedName>
</protein>
<keyword evidence="1" id="KW-1133">Transmembrane helix</keyword>
<gene>
    <name evidence="2" type="ORF">APLA_LOCUS3504</name>
</gene>
<feature type="transmembrane region" description="Helical" evidence="1">
    <location>
        <begin position="29"/>
        <end position="47"/>
    </location>
</feature>
<reference evidence="2 3" key="1">
    <citation type="submission" date="2020-04" db="EMBL/GenBank/DDBJ databases">
        <authorList>
            <person name="Wallbank WR R."/>
            <person name="Pardo Diaz C."/>
            <person name="Kozak K."/>
            <person name="Martin S."/>
            <person name="Jiggins C."/>
            <person name="Moest M."/>
            <person name="Warren A I."/>
            <person name="Byers J.R.P. K."/>
            <person name="Montejo-Kovacevich G."/>
            <person name="Yen C E."/>
        </authorList>
    </citation>
    <scope>NUCLEOTIDE SEQUENCE [LARGE SCALE GENOMIC DNA]</scope>
</reference>
<comment type="caution">
    <text evidence="2">The sequence shown here is derived from an EMBL/GenBank/DDBJ whole genome shotgun (WGS) entry which is preliminary data.</text>
</comment>
<evidence type="ECO:0000313" key="3">
    <source>
        <dbReference type="Proteomes" id="UP000494256"/>
    </source>
</evidence>
<feature type="transmembrane region" description="Helical" evidence="1">
    <location>
        <begin position="161"/>
        <end position="182"/>
    </location>
</feature>
<keyword evidence="1" id="KW-0472">Membrane</keyword>
<feature type="transmembrane region" description="Helical" evidence="1">
    <location>
        <begin position="125"/>
        <end position="141"/>
    </location>
</feature>
<dbReference type="AlphaFoldDB" id="A0A8S0Z8J6"/>
<dbReference type="EMBL" id="CADEBD010000282">
    <property type="protein sequence ID" value="CAB3228309.1"/>
    <property type="molecule type" value="Genomic_DNA"/>
</dbReference>
<feature type="transmembrane region" description="Helical" evidence="1">
    <location>
        <begin position="203"/>
        <end position="222"/>
    </location>
</feature>